<gene>
    <name evidence="2" type="ORF">ACFQ1T_11835</name>
</gene>
<feature type="domain" description="Filamentous haemagglutinin FhaB/tRNA nuclease CdiA-like TPS" evidence="1">
    <location>
        <begin position="78"/>
        <end position="192"/>
    </location>
</feature>
<dbReference type="SUPFAM" id="SSF51126">
    <property type="entry name" value="Pectin lyase-like"/>
    <property type="match status" value="1"/>
</dbReference>
<dbReference type="EMBL" id="JBHTJW010000003">
    <property type="protein sequence ID" value="MFD0930465.1"/>
    <property type="molecule type" value="Genomic_DNA"/>
</dbReference>
<dbReference type="RefSeq" id="WP_379077004.1">
    <property type="nucleotide sequence ID" value="NZ_JBHTJW010000003.1"/>
</dbReference>
<dbReference type="PANTHER" id="PTHR12338:SF5">
    <property type="entry name" value="ANTIGEN 43-RELATED"/>
    <property type="match status" value="1"/>
</dbReference>
<keyword evidence="3" id="KW-1185">Reference proteome</keyword>
<dbReference type="InterPro" id="IPR050909">
    <property type="entry name" value="Bact_Autotransporter_VF"/>
</dbReference>
<dbReference type="PANTHER" id="PTHR12338">
    <property type="entry name" value="AUTOTRANSPORTER"/>
    <property type="match status" value="1"/>
</dbReference>
<comment type="caution">
    <text evidence="2">The sequence shown here is derived from an EMBL/GenBank/DDBJ whole genome shotgun (WGS) entry which is preliminary data.</text>
</comment>
<dbReference type="Pfam" id="PF12545">
    <property type="entry name" value="DUF3739"/>
    <property type="match status" value="1"/>
</dbReference>
<dbReference type="InterPro" id="IPR008638">
    <property type="entry name" value="FhaB/CdiA-like_TPS"/>
</dbReference>
<dbReference type="Gene3D" id="2.160.20.10">
    <property type="entry name" value="Single-stranded right-handed beta-helix, Pectin lyase-like"/>
    <property type="match status" value="1"/>
</dbReference>
<protein>
    <submittedName>
        <fullName evidence="2">Filamentous hemagglutinin family protein</fullName>
    </submittedName>
</protein>
<evidence type="ECO:0000313" key="3">
    <source>
        <dbReference type="Proteomes" id="UP001597106"/>
    </source>
</evidence>
<dbReference type="InterPro" id="IPR012334">
    <property type="entry name" value="Pectin_lyas_fold"/>
</dbReference>
<dbReference type="Pfam" id="PF13018">
    <property type="entry name" value="ESPR"/>
    <property type="match status" value="1"/>
</dbReference>
<dbReference type="InterPro" id="IPR021026">
    <property type="entry name" value="Filamn_hemagglutn_DUF3739"/>
</dbReference>
<sequence length="3397" mass="350392">MNKLRFKLVFSKRLGMLVPIAEIARTHQKTENSSSRSSTGVRAATIQPSLWRISSASVALLLAGYLSWVSSSVFAMDANTLPTGGSIVSGAGNIPTNPVGNILDVTTTTRNAVIRWDSFSIGSNAAVKFIMPDSSSSVLNRVMGSTPSIINGLLEANGHVYIVNHNGIYFGAGSQVNVGSLTATTLDNVFDKSIEDVYNRGILSNQNEPVFSFADAVGIIEVAGAVYNEKGELVKKGAEIRTAPNGRVMLLAPDVKNSGLISTPDGQTLLAAGKTIYMAKQNENILVEVSSGGTVKNIGQIVVGNGNASLVGLAVNQEGRITATTSVRNNGKILLKAEEIQSKGTPANNRLGTVTLAKNSTTEVLVDIANTEEAVLAQKVGEKNQSIVEILGKTIDIQGRVTANAGQVNVTANSNGIGESRIFLGENAIIDVSGVDANAPMSRNQLIIQLYSEQLKDSPVLRGGPLFGEFLYLDSRDGTPIISQAVIEQAKQSQKQTIAEAMTNGGSVKFTADGVVTKAGSVVNTSGGKTTYASGAIKESRLLFNGLWVDASDAQAGVAYESTGTKFTIKDPRWSATRTWDLASSPDGTYQAGYVQGGNAGSFTVNSSQLALQGDLVANTTAGTYQRGDTANRLTPQGGALNINFTGNSTLNFVNQLSDPLNTAFNANSDLSDKQKAVSEIDTKVLRQGVNRLVVNANSQINVNTQLQANPNGSIQLDANGGLNVNANIIVAGGNITLAASERNNVVLAKGVNINTSGLLTNDKPGIAGAMTGLVIKDAGNITVADGLVMQDGARLEANAGAWITQDKTTETGHGGDINVTLAQNKVDREAFSAYGFYDDAKTSQGGKLTVNLQGDTGSSQVRNIQLGGVNPEKAETLWLDEGFVSRGGFSNYVLSNESRVDGDIVIGQSGVSTLIQPQQNARILIDSALVASSGSAINSVSSVTAPPAIFRSPVALTMKAGDDLTLHEGAAIITQAPNSKSDLRGNVNLTSKGQMTILGDITAPAASISLTVQRPDGMDPITPNKQFDPTLSLFVGEKSVLSARGQYIAPPTVDGTLNNAVVLDAGHITVKSGNGVVILKEGSQLDVSAASGLVDLPTVNNFVRQQVDGKAGIIEVEARDGLALDGSMIGKSAGQGEGGTLRVTLGGDTWSAIEKDDNNPLFFANGKRLLTVTQTKKMMAGLNQPGSDAGNLIQTNDPDLPLTNAVGKGQVSQAQIAEGGFDHVQLKVNNANGNPDSKIILESGTVLSAPASVTLDATAIAGAGRIQASTVSLKNTGSVILDAPANGNGEMVVDANFIDLIGNVTLDQVSSVKLNSKTDIRGRGVANGLQSIGSLTVANKLAMDATQIYPVSAATFNINAQGNQSRVEVTNSQGIKPQVPMSAQGKLTISANQILQEGNLRAPLGEINLNAKQSLVLGKNSLTSVSAEGSVIPYLMTVLGGTSMVEQEGNEQAIAKSKLNEKKITLNSSSIDLQAGAKVDISGGGDTLAYGWIPGIGGSENVLAKQGYYAVLPKLGQQYAPYDYLMYGSNNPSDLNVGQAIYLNGGSGLAAGTYTLLPARYALVPGAYLVKVNTDSVPINTSLIQLDGSSNMSGYFTRLDGTSRGQFASFNVMSGQVFYNNAGTKDYKGPAEYLVTLGNQFFMNKASQDGTVTPQLSTDAGQLSISATSQLNLDGQIVAQKPTGAKGGLVDISSNKIQVVSNVGAVQDGVLQLSAKQLSNIQADSVLLGGARSVSGNAQTITTQASEVTFTNDANHVVENAELIVSAKDKVSVKSGAVIKTTTAAANPGNVTLNTNGDGALLAVSSSNHLSFNRTGANGAAGELEIDQGVKVDVARSAVFDGTKVFDKSGDVNVATGGSLTLGSQQFALGDSNPNAATKIDAATLQSYGHLSSVALNSYKQIDIYGALDFGSRNLNLMLNSSGLAHHGDGSVVINAKTLTLSNTLGNSFVTPQDTGTSQLTLNTENTVFGASNQLNIDGFDQVNVNAAQQIKFADTGKLNINAAETNLRSAVVTADTGAKYDLSTTGALDLLNNGNTAAATTGLGANVALTSRATTIANRVEMLAGQFKATSTNADLTVAAGGQLVTKAATVQFDQTHSKTTNAGNVTLVSNTDNVAVAQNALIDVSGGQQAGDAGSLTVEAKRGRFTVADGTLKASAAGKQKNGQFNLDVNQLDNFSGVNRALESGQFNQTRDIRVRSGNVDIQATDMVTAKQFSLGVDNGNIQVAGTVNADGDKGGDVAMYARGTVTLKNSAKITARGTQTNQSIGDAQTGSGGKVLLSSNSLATTDAVSAESGALIDVSGYDKKTNSNVGVDGADGTVTLRGRRGINDTADTVNVAFNTTGAIKGASEVRVEGVRTYTQPNLTLANLAPVINDTNSFYNANLGAGSYANTQDGLAAQVLPYIELRSTAGNTATNMTSSTDLNLRALGTLIAGRGGVFALRSSGDLSLNSVSDGFSTALANTGVLQDKIKTFDLNFVAGADYTSANVNKTVAGIGNFTLANNKIIRTGEGDITISSGNNITLGTGVIYTVGKADIGADGFTKPSAATAASYVNNGGDIHIEAQGNISGTATTQSVNQWLLRQASNASSETDTSWWVRPDLFQQGVAALGGGDVNITAGGNITNVSASSATNAQFDNRGANATNNSVVKGGGDVNVSAGGNVTNGVYYVGRGKLNIDADGNIGKPENAPANSQGLLIALQDASANVSANGNVKVDTVFNPTLWAQGSTNSSVAANNSYFNTYSNQASFEVSSLVGAVQLGLQHRDNISSAGLSTATGSLKNHDYGAIHPGIVKATAFSGDITAYKMILAPSQNGQLQLLAANNVIGVTSTSTGGQLPTASVIISGADVLNQFTINQPFVGNAADGTLVDFVAAFKTGQAAIPVHTGDSSQSIIIARAGNVEFKGRPSSNASDNVYGLKSSMPVYISAGQDVTMHASIQHNNQGDISIVKAGNDFVMDLPNPDAAFVVHGPGDLLIEASRNINLGKTNGILSVANTVNANLPENGANITILAGLSKDGAAINEFVNTYINPNGTGPQAIAGDTQKLSAYRTVVADSVQVYMQNRTGKVLSKEQAMALFLALSVDEQKPLAYAMYGIEMTNAIVDYVQTGKPIRGEELIAAMFPNTRKYEGDMLMYQSQVKTLRFADINLLTPGGLINAGVPATTGDDAGKDIGIVTEKGGALRVYADKGFEINQSKVSTLFGVKGGGSDQDANGNLLGVRGKGSDLSAWVNNGDIDAGRGSKTALAVPERLGKLDDFGNRIVELKGVAAGSGISTSTYDPDGPIGIQKEVKAGVVFLAAPNGVLDAGEAGVSSGADLFVGAQVINNAANISAAGTSAGVPVSDTGSLAGAALSATNTSAGATNALTENIANQMNNQSVAPKELPPIVTVKTIRLED</sequence>
<dbReference type="SMART" id="SM00912">
    <property type="entry name" value="Haemagg_act"/>
    <property type="match status" value="1"/>
</dbReference>
<accession>A0ABW3GL83</accession>
<dbReference type="Pfam" id="PF05860">
    <property type="entry name" value="TPS"/>
    <property type="match status" value="1"/>
</dbReference>
<organism evidence="2 3">
    <name type="scientific">Methylophilus glucosoxydans</name>
    <dbReference type="NCBI Taxonomy" id="752553"/>
    <lineage>
        <taxon>Bacteria</taxon>
        <taxon>Pseudomonadati</taxon>
        <taxon>Pseudomonadota</taxon>
        <taxon>Betaproteobacteria</taxon>
        <taxon>Nitrosomonadales</taxon>
        <taxon>Methylophilaceae</taxon>
        <taxon>Methylophilus</taxon>
    </lineage>
</organism>
<evidence type="ECO:0000313" key="2">
    <source>
        <dbReference type="EMBL" id="MFD0930465.1"/>
    </source>
</evidence>
<dbReference type="InterPro" id="IPR024973">
    <property type="entry name" value="ESPR"/>
</dbReference>
<dbReference type="InterPro" id="IPR011050">
    <property type="entry name" value="Pectin_lyase_fold/virulence"/>
</dbReference>
<reference evidence="3" key="1">
    <citation type="journal article" date="2019" name="Int. J. Syst. Evol. Microbiol.">
        <title>The Global Catalogue of Microorganisms (GCM) 10K type strain sequencing project: providing services to taxonomists for standard genome sequencing and annotation.</title>
        <authorList>
            <consortium name="The Broad Institute Genomics Platform"/>
            <consortium name="The Broad Institute Genome Sequencing Center for Infectious Disease"/>
            <person name="Wu L."/>
            <person name="Ma J."/>
        </authorList>
    </citation>
    <scope>NUCLEOTIDE SEQUENCE [LARGE SCALE GENOMIC DNA]</scope>
    <source>
        <strain evidence="3">CCUG 59685</strain>
    </source>
</reference>
<name>A0ABW3GL83_9PROT</name>
<dbReference type="NCBIfam" id="TIGR01901">
    <property type="entry name" value="adhes_NPXG"/>
    <property type="match status" value="1"/>
</dbReference>
<evidence type="ECO:0000259" key="1">
    <source>
        <dbReference type="SMART" id="SM00912"/>
    </source>
</evidence>
<dbReference type="Proteomes" id="UP001597106">
    <property type="component" value="Unassembled WGS sequence"/>
</dbReference>
<proteinExistence type="predicted"/>